<dbReference type="InterPro" id="IPR001227">
    <property type="entry name" value="Ac_transferase_dom_sf"/>
</dbReference>
<dbReference type="Gene3D" id="3.40.366.10">
    <property type="entry name" value="Malonyl-Coenzyme A Acyl Carrier Protein, domain 2"/>
    <property type="match status" value="1"/>
</dbReference>
<accession>A0ABT2K3X3</accession>
<evidence type="ECO:0000313" key="7">
    <source>
        <dbReference type="EMBL" id="MCT2594861.1"/>
    </source>
</evidence>
<reference evidence="7 8" key="1">
    <citation type="submission" date="2021-10" db="EMBL/GenBank/DDBJ databases">
        <title>Streptomyces gossypii sp. nov., isolated from soil collected from cotton field.</title>
        <authorList>
            <person name="Ge X."/>
            <person name="Chen X."/>
            <person name="Liu W."/>
        </authorList>
    </citation>
    <scope>NUCLEOTIDE SEQUENCE [LARGE SCALE GENOMIC DNA]</scope>
    <source>
        <strain evidence="7 8">N2-109</strain>
    </source>
</reference>
<keyword evidence="3" id="KW-0511">Multifunctional enzyme</keyword>
<comment type="caution">
    <text evidence="7">The sequence shown here is derived from an EMBL/GenBank/DDBJ whole genome shotgun (WGS) entry which is preliminary data.</text>
</comment>
<sequence length="466" mass="47851">GVVSGVVGGGARTVVMFPGQGSQWVGMGRELYGSFPVFAEALDEVCAGLDGLLERPLLSVIFAEADSAGAGLLDETVFTQAGLFAVEVALFRLLASWGVRPDFLVGHSVGELAAAHVAGVLSLADACVLVAARGRLMQELPAGGAMVSLQVASDEVAALLVGREHEVAIAAVNGPAATVVSGDEGAVGEVAAHFAGLGCKTRRLRVSHAFHSPRVDPMLAEFRRVAEGLSFAAPRIPIVSNVSGRVVSAGEVCSPEYWVEHARRPVRFAEGVEWLAGSGVTAFVEVGPGGALTAMAAECLGEGYPDVLAVATLRRGQGEGRSVLAACAGLFTRGVPVDWSTVFAGAGSRRVELPTYAFQRERFWLSVSGGSGDPAELGLGSVGHPLLAAAVEVADGGVVLTGRVSVQSHGWLADHVVGGLVLMPGTGFVELAVRAGDEVGCDLVEELTLEAPLVLPERGGVAIQVR</sequence>
<dbReference type="InterPro" id="IPR014043">
    <property type="entry name" value="Acyl_transferase_dom"/>
</dbReference>
<proteinExistence type="predicted"/>
<dbReference type="PANTHER" id="PTHR43775">
    <property type="entry name" value="FATTY ACID SYNTHASE"/>
    <property type="match status" value="1"/>
</dbReference>
<dbReference type="SMART" id="SM00826">
    <property type="entry name" value="PKS_DH"/>
    <property type="match status" value="1"/>
</dbReference>
<evidence type="ECO:0000256" key="4">
    <source>
        <dbReference type="ARBA" id="ARBA00023315"/>
    </source>
</evidence>
<dbReference type="EMBL" id="JAJAGO010000042">
    <property type="protein sequence ID" value="MCT2594861.1"/>
    <property type="molecule type" value="Genomic_DNA"/>
</dbReference>
<dbReference type="SMART" id="SM00827">
    <property type="entry name" value="PKS_AT"/>
    <property type="match status" value="1"/>
</dbReference>
<dbReference type="Gene3D" id="3.30.70.3290">
    <property type="match status" value="1"/>
</dbReference>
<keyword evidence="4 7" id="KW-0012">Acyltransferase</keyword>
<keyword evidence="8" id="KW-1185">Reference proteome</keyword>
<gene>
    <name evidence="7" type="ORF">LHJ74_33970</name>
</gene>
<comment type="pathway">
    <text evidence="1">Antibiotic biosynthesis.</text>
</comment>
<feature type="non-terminal residue" evidence="7">
    <location>
        <position position="1"/>
    </location>
</feature>
<dbReference type="InterPro" id="IPR016036">
    <property type="entry name" value="Malonyl_transacylase_ACP-bd"/>
</dbReference>
<dbReference type="Gene3D" id="3.10.129.110">
    <property type="entry name" value="Polyketide synthase dehydratase"/>
    <property type="match status" value="1"/>
</dbReference>
<feature type="non-terminal residue" evidence="7">
    <location>
        <position position="466"/>
    </location>
</feature>
<dbReference type="PANTHER" id="PTHR43775:SF51">
    <property type="entry name" value="INACTIVE PHENOLPHTHIOCEROL SYNTHESIS POLYKETIDE SYNTHASE TYPE I PKS1-RELATED"/>
    <property type="match status" value="1"/>
</dbReference>
<dbReference type="InterPro" id="IPR050091">
    <property type="entry name" value="PKS_NRPS_Biosynth_Enz"/>
</dbReference>
<evidence type="ECO:0000256" key="3">
    <source>
        <dbReference type="ARBA" id="ARBA00023268"/>
    </source>
</evidence>
<dbReference type="Proteomes" id="UP001156389">
    <property type="component" value="Unassembled WGS sequence"/>
</dbReference>
<comment type="caution">
    <text evidence="5">Lacks conserved residue(s) required for the propagation of feature annotation.</text>
</comment>
<dbReference type="Pfam" id="PF00698">
    <property type="entry name" value="Acyl_transf_1"/>
    <property type="match status" value="1"/>
</dbReference>
<evidence type="ECO:0000256" key="2">
    <source>
        <dbReference type="ARBA" id="ARBA00022679"/>
    </source>
</evidence>
<protein>
    <submittedName>
        <fullName evidence="7">Acyltransferase domain-containing protein</fullName>
    </submittedName>
</protein>
<feature type="domain" description="PKS/mFAS DH" evidence="6">
    <location>
        <begin position="384"/>
        <end position="466"/>
    </location>
</feature>
<dbReference type="PROSITE" id="PS52019">
    <property type="entry name" value="PKS_MFAS_DH"/>
    <property type="match status" value="1"/>
</dbReference>
<organism evidence="7 8">
    <name type="scientific">Streptomyces gossypii</name>
    <dbReference type="NCBI Taxonomy" id="2883101"/>
    <lineage>
        <taxon>Bacteria</taxon>
        <taxon>Bacillati</taxon>
        <taxon>Actinomycetota</taxon>
        <taxon>Actinomycetes</taxon>
        <taxon>Kitasatosporales</taxon>
        <taxon>Streptomycetaceae</taxon>
        <taxon>Streptomyces</taxon>
    </lineage>
</organism>
<dbReference type="InterPro" id="IPR016035">
    <property type="entry name" value="Acyl_Trfase/lysoPLipase"/>
</dbReference>
<dbReference type="Pfam" id="PF21089">
    <property type="entry name" value="PKS_DH_N"/>
    <property type="match status" value="1"/>
</dbReference>
<dbReference type="SUPFAM" id="SSF55048">
    <property type="entry name" value="Probable ACP-binding domain of malonyl-CoA ACP transacylase"/>
    <property type="match status" value="1"/>
</dbReference>
<evidence type="ECO:0000259" key="6">
    <source>
        <dbReference type="PROSITE" id="PS52019"/>
    </source>
</evidence>
<dbReference type="GO" id="GO:0016746">
    <property type="term" value="F:acyltransferase activity"/>
    <property type="evidence" value="ECO:0007669"/>
    <property type="project" value="UniProtKB-KW"/>
</dbReference>
<dbReference type="InterPro" id="IPR049900">
    <property type="entry name" value="PKS_mFAS_DH"/>
</dbReference>
<dbReference type="InterPro" id="IPR049552">
    <property type="entry name" value="PKS_DH_N"/>
</dbReference>
<name>A0ABT2K3X3_9ACTN</name>
<evidence type="ECO:0000256" key="1">
    <source>
        <dbReference type="ARBA" id="ARBA00004792"/>
    </source>
</evidence>
<dbReference type="SUPFAM" id="SSF52151">
    <property type="entry name" value="FabD/lysophospholipase-like"/>
    <property type="match status" value="1"/>
</dbReference>
<evidence type="ECO:0000256" key="5">
    <source>
        <dbReference type="PROSITE-ProRule" id="PRU01363"/>
    </source>
</evidence>
<evidence type="ECO:0000313" key="8">
    <source>
        <dbReference type="Proteomes" id="UP001156389"/>
    </source>
</evidence>
<keyword evidence="2" id="KW-0808">Transferase</keyword>
<dbReference type="InterPro" id="IPR042104">
    <property type="entry name" value="PKS_dehydratase_sf"/>
</dbReference>
<dbReference type="InterPro" id="IPR020807">
    <property type="entry name" value="PKS_DH"/>
</dbReference>